<evidence type="ECO:0000313" key="1">
    <source>
        <dbReference type="EMBL" id="PWA69188.1"/>
    </source>
</evidence>
<dbReference type="STRING" id="35608.A0A2U1N6P9"/>
<dbReference type="EMBL" id="PKPP01003490">
    <property type="protein sequence ID" value="PWA69188.1"/>
    <property type="molecule type" value="Genomic_DNA"/>
</dbReference>
<dbReference type="InterPro" id="IPR011032">
    <property type="entry name" value="GroES-like_sf"/>
</dbReference>
<sequence>MVSEINLAGALEMSGAMLFSQDFGVASTQGKVITCKDAVVYEANKPLVIEYVEVAPPQAGEVRVIL</sequence>
<protein>
    <submittedName>
        <fullName evidence="1">Alcohol dehydrogenase</fullName>
    </submittedName>
</protein>
<name>A0A2U1N6P9_ARTAN</name>
<dbReference type="Gene3D" id="3.90.180.10">
    <property type="entry name" value="Medium-chain alcohol dehydrogenases, catalytic domain"/>
    <property type="match status" value="1"/>
</dbReference>
<reference evidence="1 2" key="1">
    <citation type="journal article" date="2018" name="Mol. Plant">
        <title>The genome of Artemisia annua provides insight into the evolution of Asteraceae family and artemisinin biosynthesis.</title>
        <authorList>
            <person name="Shen Q."/>
            <person name="Zhang L."/>
            <person name="Liao Z."/>
            <person name="Wang S."/>
            <person name="Yan T."/>
            <person name="Shi P."/>
            <person name="Liu M."/>
            <person name="Fu X."/>
            <person name="Pan Q."/>
            <person name="Wang Y."/>
            <person name="Lv Z."/>
            <person name="Lu X."/>
            <person name="Zhang F."/>
            <person name="Jiang W."/>
            <person name="Ma Y."/>
            <person name="Chen M."/>
            <person name="Hao X."/>
            <person name="Li L."/>
            <person name="Tang Y."/>
            <person name="Lv G."/>
            <person name="Zhou Y."/>
            <person name="Sun X."/>
            <person name="Brodelius P.E."/>
            <person name="Rose J.K.C."/>
            <person name="Tang K."/>
        </authorList>
    </citation>
    <scope>NUCLEOTIDE SEQUENCE [LARGE SCALE GENOMIC DNA]</scope>
    <source>
        <strain evidence="2">cv. Huhao1</strain>
        <tissue evidence="1">Leaf</tissue>
    </source>
</reference>
<keyword evidence="2" id="KW-1185">Reference proteome</keyword>
<accession>A0A2U1N6P9</accession>
<comment type="caution">
    <text evidence="1">The sequence shown here is derived from an EMBL/GenBank/DDBJ whole genome shotgun (WGS) entry which is preliminary data.</text>
</comment>
<dbReference type="OrthoDB" id="417550at2759"/>
<evidence type="ECO:0000313" key="2">
    <source>
        <dbReference type="Proteomes" id="UP000245207"/>
    </source>
</evidence>
<dbReference type="AlphaFoldDB" id="A0A2U1N6P9"/>
<proteinExistence type="predicted"/>
<dbReference type="SUPFAM" id="SSF50129">
    <property type="entry name" value="GroES-like"/>
    <property type="match status" value="1"/>
</dbReference>
<dbReference type="Proteomes" id="UP000245207">
    <property type="component" value="Unassembled WGS sequence"/>
</dbReference>
<organism evidence="1 2">
    <name type="scientific">Artemisia annua</name>
    <name type="common">Sweet wormwood</name>
    <dbReference type="NCBI Taxonomy" id="35608"/>
    <lineage>
        <taxon>Eukaryota</taxon>
        <taxon>Viridiplantae</taxon>
        <taxon>Streptophyta</taxon>
        <taxon>Embryophyta</taxon>
        <taxon>Tracheophyta</taxon>
        <taxon>Spermatophyta</taxon>
        <taxon>Magnoliopsida</taxon>
        <taxon>eudicotyledons</taxon>
        <taxon>Gunneridae</taxon>
        <taxon>Pentapetalae</taxon>
        <taxon>asterids</taxon>
        <taxon>campanulids</taxon>
        <taxon>Asterales</taxon>
        <taxon>Asteraceae</taxon>
        <taxon>Asteroideae</taxon>
        <taxon>Anthemideae</taxon>
        <taxon>Artemisiinae</taxon>
        <taxon>Artemisia</taxon>
    </lineage>
</organism>
<gene>
    <name evidence="1" type="ORF">CTI12_AA052720</name>
</gene>